<dbReference type="OrthoDB" id="9794407at2"/>
<evidence type="ECO:0000259" key="5">
    <source>
        <dbReference type="Pfam" id="PF17836"/>
    </source>
</evidence>
<keyword evidence="1 6" id="KW-0808">Transferase</keyword>
<proteinExistence type="predicted"/>
<evidence type="ECO:0000256" key="3">
    <source>
        <dbReference type="PIRSR" id="PIRSR620019-1"/>
    </source>
</evidence>
<dbReference type="EMBL" id="PDOF01000002">
    <property type="protein sequence ID" value="PYZ96951.1"/>
    <property type="molecule type" value="Genomic_DNA"/>
</dbReference>
<evidence type="ECO:0000256" key="2">
    <source>
        <dbReference type="ARBA" id="ARBA00022737"/>
    </source>
</evidence>
<dbReference type="Gene3D" id="2.160.10.10">
    <property type="entry name" value="Hexapeptide repeat proteins"/>
    <property type="match status" value="1"/>
</dbReference>
<keyword evidence="2" id="KW-0677">Repeat</keyword>
<dbReference type="InterPro" id="IPR041561">
    <property type="entry name" value="PglD_N"/>
</dbReference>
<dbReference type="InterPro" id="IPR011004">
    <property type="entry name" value="Trimer_LpxA-like_sf"/>
</dbReference>
<feature type="domain" description="PglD N-terminal" evidence="5">
    <location>
        <begin position="2"/>
        <end position="81"/>
    </location>
</feature>
<feature type="active site" description="Proton acceptor" evidence="3">
    <location>
        <position position="136"/>
    </location>
</feature>
<dbReference type="PANTHER" id="PTHR43300:SF7">
    <property type="entry name" value="UDP-N-ACETYLBACILLOSAMINE N-ACETYLTRANSFERASE"/>
    <property type="match status" value="1"/>
</dbReference>
<evidence type="ECO:0000256" key="1">
    <source>
        <dbReference type="ARBA" id="ARBA00022679"/>
    </source>
</evidence>
<feature type="binding site" evidence="4">
    <location>
        <position position="69"/>
    </location>
    <ligand>
        <name>substrate</name>
    </ligand>
</feature>
<dbReference type="InterPro" id="IPR020019">
    <property type="entry name" value="AcTrfase_PglD-like"/>
</dbReference>
<dbReference type="RefSeq" id="WP_110520891.1">
    <property type="nucleotide sequence ID" value="NZ_PDOF01000002.1"/>
</dbReference>
<dbReference type="Pfam" id="PF17836">
    <property type="entry name" value="PglD_N"/>
    <property type="match status" value="1"/>
</dbReference>
<dbReference type="GO" id="GO:0016740">
    <property type="term" value="F:transferase activity"/>
    <property type="evidence" value="ECO:0007669"/>
    <property type="project" value="UniProtKB-KW"/>
</dbReference>
<dbReference type="PROSITE" id="PS00101">
    <property type="entry name" value="HEXAPEP_TRANSFERASES"/>
    <property type="match status" value="1"/>
</dbReference>
<feature type="binding site" evidence="4">
    <location>
        <position position="145"/>
    </location>
    <ligand>
        <name>acetyl-CoA</name>
        <dbReference type="ChEBI" id="CHEBI:57288"/>
    </ligand>
</feature>
<dbReference type="InterPro" id="IPR018357">
    <property type="entry name" value="Hexapep_transf_CS"/>
</dbReference>
<sequence length="219" mass="22815">MKIVLVGQGGHSKVITDMIEQTGDGEVVGYFDDLYQEVLVVDGMVRGPVQAAKRVVEENPELKLVIAIGNNRVRKEIVSMLGLPADQYATIVHPSAVISSHATIGSGTVVMPLAVVQADAAVGDHVILNTGAIVEHDNIIADYVHLCPRAALAGTVRVEEGTQVGTGAAIIPGITVGSWTKVGAGATVIRDVPAGCTAVGIPARHTQKEGENEGVKNYL</sequence>
<dbReference type="InterPro" id="IPR050179">
    <property type="entry name" value="Trans_hexapeptide_repeat"/>
</dbReference>
<feature type="site" description="Increases basicity of active site His" evidence="3">
    <location>
        <position position="137"/>
    </location>
</feature>
<dbReference type="Gene3D" id="3.40.50.20">
    <property type="match status" value="1"/>
</dbReference>
<reference evidence="6 7" key="1">
    <citation type="submission" date="2017-10" db="EMBL/GenBank/DDBJ databases">
        <title>Bacillus sp. nov., a halophilic bacterium isolated from a Yangshapao Lake.</title>
        <authorList>
            <person name="Wang H."/>
        </authorList>
    </citation>
    <scope>NUCLEOTIDE SEQUENCE [LARGE SCALE GENOMIC DNA]</scope>
    <source>
        <strain evidence="6 7">YSP-3</strain>
    </source>
</reference>
<dbReference type="CDD" id="cd03360">
    <property type="entry name" value="LbH_AT_putative"/>
    <property type="match status" value="1"/>
</dbReference>
<organism evidence="6 7">
    <name type="scientific">Alteribacter lacisalsi</name>
    <dbReference type="NCBI Taxonomy" id="2045244"/>
    <lineage>
        <taxon>Bacteria</taxon>
        <taxon>Bacillati</taxon>
        <taxon>Bacillota</taxon>
        <taxon>Bacilli</taxon>
        <taxon>Bacillales</taxon>
        <taxon>Bacillaceae</taxon>
        <taxon>Alteribacter</taxon>
    </lineage>
</organism>
<dbReference type="SUPFAM" id="SSF51161">
    <property type="entry name" value="Trimeric LpxA-like enzymes"/>
    <property type="match status" value="1"/>
</dbReference>
<comment type="caution">
    <text evidence="6">The sequence shown here is derived from an EMBL/GenBank/DDBJ whole genome shotgun (WGS) entry which is preliminary data.</text>
</comment>
<dbReference type="AlphaFoldDB" id="A0A2W0H7J8"/>
<dbReference type="NCBIfam" id="TIGR03570">
    <property type="entry name" value="NeuD_NnaD"/>
    <property type="match status" value="1"/>
</dbReference>
<name>A0A2W0H7J8_9BACI</name>
<gene>
    <name evidence="6" type="ORF">CR205_14855</name>
</gene>
<evidence type="ECO:0000313" key="6">
    <source>
        <dbReference type="EMBL" id="PYZ96951.1"/>
    </source>
</evidence>
<accession>A0A2W0H7J8</accession>
<dbReference type="PANTHER" id="PTHR43300">
    <property type="entry name" value="ACETYLTRANSFERASE"/>
    <property type="match status" value="1"/>
</dbReference>
<protein>
    <submittedName>
        <fullName evidence="6">Acetyltransferase</fullName>
    </submittedName>
</protein>
<evidence type="ECO:0000256" key="4">
    <source>
        <dbReference type="PIRSR" id="PIRSR620019-2"/>
    </source>
</evidence>
<evidence type="ECO:0000313" key="7">
    <source>
        <dbReference type="Proteomes" id="UP000248066"/>
    </source>
</evidence>
<keyword evidence="7" id="KW-1185">Reference proteome</keyword>
<dbReference type="Proteomes" id="UP000248066">
    <property type="component" value="Unassembled WGS sequence"/>
</dbReference>